<dbReference type="InterPro" id="IPR003374">
    <property type="entry name" value="ApbE-like_sf"/>
</dbReference>
<dbReference type="EMBL" id="CP001089">
    <property type="protein sequence ID" value="ACD96589.1"/>
    <property type="molecule type" value="Genomic_DNA"/>
</dbReference>
<evidence type="ECO:0000256" key="10">
    <source>
        <dbReference type="ARBA" id="ARBA00022827"/>
    </source>
</evidence>
<dbReference type="InterPro" id="IPR024932">
    <property type="entry name" value="ApbE"/>
</dbReference>
<dbReference type="AlphaFoldDB" id="B3E816"/>
<keyword evidence="22" id="KW-1185">Reference proteome</keyword>
<dbReference type="KEGG" id="glo:Glov_2878"/>
<evidence type="ECO:0000256" key="4">
    <source>
        <dbReference type="ARBA" id="ARBA00022475"/>
    </source>
</evidence>
<dbReference type="PANTHER" id="PTHR30040:SF2">
    <property type="entry name" value="FAD:PROTEIN FMN TRANSFERASE"/>
    <property type="match status" value="1"/>
</dbReference>
<feature type="signal peptide" evidence="20">
    <location>
        <begin position="1"/>
        <end position="30"/>
    </location>
</feature>
<evidence type="ECO:0000256" key="14">
    <source>
        <dbReference type="ARBA" id="ARBA00023288"/>
    </source>
</evidence>
<evidence type="ECO:0000256" key="15">
    <source>
        <dbReference type="ARBA" id="ARBA00031306"/>
    </source>
</evidence>
<keyword evidence="13" id="KW-0564">Palmitate</keyword>
<sequence>MAVLLSHLRLVLPAMAVLLLAACQSPPNTATPLRLSGTTMGTSWSVTLGGLPAGTTRNQLQPLLQQRLDRINALMSTYDPASELSRFNDQRSNDWFPVAAETAAVVALAQQISRLTDGAFDVTVGPLVDLWGFGPLPRASQPPTVHQVEQTRRRVGHRHLQVRRSPAALRKSVAGLRVDLSAIAKGYAVDQLAELLAQYDIHDALVEIGGELRVLGHRPDGQPWRIAIERPEPGSRAVEKLLALQPTAVATSGNYRNFYQAAGQRYAHTIDPASGYPVQHRLASATVLAPSAAQADALATALMVMGEQRARSFCQREGIAALLLIHQGSALTAETTPGFAALTTTERI</sequence>
<keyword evidence="5" id="KW-0997">Cell inner membrane</keyword>
<dbReference type="Pfam" id="PF02424">
    <property type="entry name" value="ApbE"/>
    <property type="match status" value="1"/>
</dbReference>
<proteinExistence type="inferred from homology"/>
<dbReference type="OrthoDB" id="9778595at2"/>
<comment type="cofactor">
    <cofactor evidence="19">
        <name>Mg(2+)</name>
        <dbReference type="ChEBI" id="CHEBI:18420"/>
    </cofactor>
    <cofactor evidence="19">
        <name>Mn(2+)</name>
        <dbReference type="ChEBI" id="CHEBI:29035"/>
    </cofactor>
    <text evidence="19">Magnesium. Can also use manganese.</text>
</comment>
<reference evidence="21 22" key="1">
    <citation type="submission" date="2008-05" db="EMBL/GenBank/DDBJ databases">
        <title>Complete sequence of chromosome of Geobacter lovleyi SZ.</title>
        <authorList>
            <consortium name="US DOE Joint Genome Institute"/>
            <person name="Lucas S."/>
            <person name="Copeland A."/>
            <person name="Lapidus A."/>
            <person name="Glavina del Rio T."/>
            <person name="Dalin E."/>
            <person name="Tice H."/>
            <person name="Bruce D."/>
            <person name="Goodwin L."/>
            <person name="Pitluck S."/>
            <person name="Chertkov O."/>
            <person name="Meincke L."/>
            <person name="Brettin T."/>
            <person name="Detter J.C."/>
            <person name="Han C."/>
            <person name="Tapia R."/>
            <person name="Kuske C.R."/>
            <person name="Schmutz J."/>
            <person name="Larimer F."/>
            <person name="Land M."/>
            <person name="Hauser L."/>
            <person name="Kyrpides N."/>
            <person name="Mikhailova N."/>
            <person name="Sung Y."/>
            <person name="Fletcher K.E."/>
            <person name="Ritalahti K.M."/>
            <person name="Loeffler F.E."/>
            <person name="Richardson P."/>
        </authorList>
    </citation>
    <scope>NUCLEOTIDE SEQUENCE [LARGE SCALE GENOMIC DNA]</scope>
    <source>
        <strain evidence="22">ATCC BAA-1151 / DSM 17278 / SZ</strain>
    </source>
</reference>
<name>B3E816_TRIL1</name>
<dbReference type="STRING" id="398767.Glov_2878"/>
<dbReference type="HOGENOM" id="CLU_044403_0_0_7"/>
<keyword evidence="9 20" id="KW-0732">Signal</keyword>
<comment type="similarity">
    <text evidence="1 18">Belongs to the ApbE family.</text>
</comment>
<evidence type="ECO:0000256" key="19">
    <source>
        <dbReference type="PIRSR" id="PIRSR006268-2"/>
    </source>
</evidence>
<dbReference type="SUPFAM" id="SSF143631">
    <property type="entry name" value="ApbE-like"/>
    <property type="match status" value="1"/>
</dbReference>
<dbReference type="GO" id="GO:0016740">
    <property type="term" value="F:transferase activity"/>
    <property type="evidence" value="ECO:0007669"/>
    <property type="project" value="UniProtKB-UniRule"/>
</dbReference>
<protein>
    <recommendedName>
        <fullName evidence="3 18">FAD:protein FMN transferase</fullName>
        <ecNumber evidence="2 18">2.7.1.180</ecNumber>
    </recommendedName>
    <alternativeName>
        <fullName evidence="15 18">Flavin transferase</fullName>
    </alternativeName>
</protein>
<dbReference type="GO" id="GO:0046872">
    <property type="term" value="F:metal ion binding"/>
    <property type="evidence" value="ECO:0007669"/>
    <property type="project" value="UniProtKB-UniRule"/>
</dbReference>
<dbReference type="Proteomes" id="UP000002420">
    <property type="component" value="Chromosome"/>
</dbReference>
<dbReference type="EC" id="2.7.1.180" evidence="2 18"/>
<feature type="chain" id="PRO_5039940950" description="FAD:protein FMN transferase" evidence="20">
    <location>
        <begin position="31"/>
        <end position="348"/>
    </location>
</feature>
<evidence type="ECO:0000256" key="1">
    <source>
        <dbReference type="ARBA" id="ARBA00008282"/>
    </source>
</evidence>
<dbReference type="Gene3D" id="3.10.520.10">
    <property type="entry name" value="ApbE-like domains"/>
    <property type="match status" value="1"/>
</dbReference>
<dbReference type="PANTHER" id="PTHR30040">
    <property type="entry name" value="THIAMINE BIOSYNTHESIS LIPOPROTEIN APBE"/>
    <property type="match status" value="1"/>
</dbReference>
<evidence type="ECO:0000256" key="3">
    <source>
        <dbReference type="ARBA" id="ARBA00016337"/>
    </source>
</evidence>
<feature type="binding site" evidence="19">
    <location>
        <position position="300"/>
    </location>
    <ligand>
        <name>Mg(2+)</name>
        <dbReference type="ChEBI" id="CHEBI:18420"/>
    </ligand>
</feature>
<evidence type="ECO:0000256" key="2">
    <source>
        <dbReference type="ARBA" id="ARBA00011955"/>
    </source>
</evidence>
<dbReference type="FunFam" id="3.10.520.10:FF:000001">
    <property type="entry name" value="FAD:protein FMN transferase"/>
    <property type="match status" value="1"/>
</dbReference>
<keyword evidence="8 18" id="KW-0479">Metal-binding</keyword>
<gene>
    <name evidence="21" type="ordered locus">Glov_2878</name>
</gene>
<evidence type="ECO:0000256" key="13">
    <source>
        <dbReference type="ARBA" id="ARBA00023139"/>
    </source>
</evidence>
<evidence type="ECO:0000256" key="12">
    <source>
        <dbReference type="ARBA" id="ARBA00023136"/>
    </source>
</evidence>
<dbReference type="RefSeq" id="WP_012470914.1">
    <property type="nucleotide sequence ID" value="NC_010814.1"/>
</dbReference>
<keyword evidence="10 18" id="KW-0274">FAD</keyword>
<organism evidence="21 22">
    <name type="scientific">Trichlorobacter lovleyi (strain ATCC BAA-1151 / DSM 17278 / SZ)</name>
    <name type="common">Geobacter lovleyi</name>
    <dbReference type="NCBI Taxonomy" id="398767"/>
    <lineage>
        <taxon>Bacteria</taxon>
        <taxon>Pseudomonadati</taxon>
        <taxon>Thermodesulfobacteriota</taxon>
        <taxon>Desulfuromonadia</taxon>
        <taxon>Geobacterales</taxon>
        <taxon>Geobacteraceae</taxon>
        <taxon>Trichlorobacter</taxon>
    </lineage>
</organism>
<keyword evidence="7 18" id="KW-0808">Transferase</keyword>
<accession>B3E816</accession>
<evidence type="ECO:0000313" key="22">
    <source>
        <dbReference type="Proteomes" id="UP000002420"/>
    </source>
</evidence>
<evidence type="ECO:0000256" key="6">
    <source>
        <dbReference type="ARBA" id="ARBA00022630"/>
    </source>
</evidence>
<evidence type="ECO:0000313" key="21">
    <source>
        <dbReference type="EMBL" id="ACD96589.1"/>
    </source>
</evidence>
<dbReference type="PIRSF" id="PIRSF006268">
    <property type="entry name" value="ApbE"/>
    <property type="match status" value="1"/>
</dbReference>
<evidence type="ECO:0000256" key="18">
    <source>
        <dbReference type="PIRNR" id="PIRNR006268"/>
    </source>
</evidence>
<feature type="binding site" evidence="19">
    <location>
        <position position="296"/>
    </location>
    <ligand>
        <name>Mg(2+)</name>
        <dbReference type="ChEBI" id="CHEBI:18420"/>
    </ligand>
</feature>
<keyword evidence="6 18" id="KW-0285">Flavoprotein</keyword>
<evidence type="ECO:0000256" key="17">
    <source>
        <dbReference type="ARBA" id="ARBA00060485"/>
    </source>
</evidence>
<evidence type="ECO:0000256" key="20">
    <source>
        <dbReference type="SAM" id="SignalP"/>
    </source>
</evidence>
<keyword evidence="12" id="KW-0472">Membrane</keyword>
<evidence type="ECO:0000256" key="11">
    <source>
        <dbReference type="ARBA" id="ARBA00022842"/>
    </source>
</evidence>
<evidence type="ECO:0000256" key="7">
    <source>
        <dbReference type="ARBA" id="ARBA00022679"/>
    </source>
</evidence>
<dbReference type="eggNOG" id="COG1477">
    <property type="taxonomic scope" value="Bacteria"/>
</dbReference>
<comment type="catalytic activity">
    <reaction evidence="16 18">
        <text>L-threonyl-[protein] + FAD = FMN-L-threonyl-[protein] + AMP + H(+)</text>
        <dbReference type="Rhea" id="RHEA:36847"/>
        <dbReference type="Rhea" id="RHEA-COMP:11060"/>
        <dbReference type="Rhea" id="RHEA-COMP:11061"/>
        <dbReference type="ChEBI" id="CHEBI:15378"/>
        <dbReference type="ChEBI" id="CHEBI:30013"/>
        <dbReference type="ChEBI" id="CHEBI:57692"/>
        <dbReference type="ChEBI" id="CHEBI:74257"/>
        <dbReference type="ChEBI" id="CHEBI:456215"/>
        <dbReference type="EC" id="2.7.1.180"/>
    </reaction>
</comment>
<keyword evidence="14 21" id="KW-0449">Lipoprotein</keyword>
<keyword evidence="4" id="KW-1003">Cell membrane</keyword>
<feature type="binding site" evidence="19">
    <location>
        <position position="182"/>
    </location>
    <ligand>
        <name>Mg(2+)</name>
        <dbReference type="ChEBI" id="CHEBI:18420"/>
    </ligand>
</feature>
<evidence type="ECO:0000256" key="16">
    <source>
        <dbReference type="ARBA" id="ARBA00048540"/>
    </source>
</evidence>
<comment type="subcellular location">
    <subcellularLocation>
        <location evidence="17">Cell inner membrane</location>
        <topology evidence="17">Lipid-anchor</topology>
        <orientation evidence="17">Periplasmic side</orientation>
    </subcellularLocation>
</comment>
<evidence type="ECO:0000256" key="5">
    <source>
        <dbReference type="ARBA" id="ARBA00022519"/>
    </source>
</evidence>
<evidence type="ECO:0000256" key="8">
    <source>
        <dbReference type="ARBA" id="ARBA00022723"/>
    </source>
</evidence>
<keyword evidence="11 18" id="KW-0460">Magnesium</keyword>
<evidence type="ECO:0000256" key="9">
    <source>
        <dbReference type="ARBA" id="ARBA00022729"/>
    </source>
</evidence>
<dbReference type="GO" id="GO:0005886">
    <property type="term" value="C:plasma membrane"/>
    <property type="evidence" value="ECO:0007669"/>
    <property type="project" value="UniProtKB-SubCell"/>
</dbReference>